<gene>
    <name evidence="4" type="ORF">ABXZ36_09360</name>
</gene>
<feature type="signal peptide" evidence="2">
    <location>
        <begin position="1"/>
        <end position="23"/>
    </location>
</feature>
<dbReference type="Pfam" id="PF20434">
    <property type="entry name" value="BD-FAE"/>
    <property type="match status" value="1"/>
</dbReference>
<keyword evidence="2" id="KW-0732">Signal</keyword>
<dbReference type="Gene3D" id="3.40.50.1820">
    <property type="entry name" value="alpha/beta hydrolase"/>
    <property type="match status" value="1"/>
</dbReference>
<evidence type="ECO:0000313" key="5">
    <source>
        <dbReference type="Proteomes" id="UP001549799"/>
    </source>
</evidence>
<dbReference type="InterPro" id="IPR049492">
    <property type="entry name" value="BD-FAE-like_dom"/>
</dbReference>
<keyword evidence="1" id="KW-0378">Hydrolase</keyword>
<proteinExistence type="predicted"/>
<sequence>MPFLRTLTSLFFLFIISNVQIHAQTRYIDDLFSNIRKRTYFYADTLKLDFYDSKLDTASIKPLIVLVHGGGFVAGQRNGGEETTFGETFAKKGFAVASISYRLSRKGKGFDCNCPAATKVKTYVEAVDDLNKAIYYLTTYATKFNIDPDNIILVGSSAGAETILNKFILKDNFNFKPVAIQQGKIIGAISFSGATLDADYLTSENAVPMLFIHGRMDNKVPYASASHHLCNSNTPGYLILDGPSEIVKKLRSLNTSYELYSDPEGGHEWADFGFQQTDLVKNFIYNNILKKIKVQREEIISKLILKK</sequence>
<name>A0ABV2SUK7_9FLAO</name>
<reference evidence="4 5" key="1">
    <citation type="submission" date="2024-07" db="EMBL/GenBank/DDBJ databases">
        <title>The genome sequence of type strain Sediminicola arcticus GDMCC 1.2805.</title>
        <authorList>
            <person name="Liu Y."/>
        </authorList>
    </citation>
    <scope>NUCLEOTIDE SEQUENCE [LARGE SCALE GENOMIC DNA]</scope>
    <source>
        <strain evidence="4 5">GDMCC 1.2805</strain>
    </source>
</reference>
<dbReference type="InterPro" id="IPR050300">
    <property type="entry name" value="GDXG_lipolytic_enzyme"/>
</dbReference>
<dbReference type="RefSeq" id="WP_354615253.1">
    <property type="nucleotide sequence ID" value="NZ_JBEXAE010000004.1"/>
</dbReference>
<dbReference type="InterPro" id="IPR029058">
    <property type="entry name" value="AB_hydrolase_fold"/>
</dbReference>
<feature type="chain" id="PRO_5047458368" evidence="2">
    <location>
        <begin position="24"/>
        <end position="307"/>
    </location>
</feature>
<dbReference type="EMBL" id="JBEXAE010000004">
    <property type="protein sequence ID" value="MET6990852.1"/>
    <property type="molecule type" value="Genomic_DNA"/>
</dbReference>
<evidence type="ECO:0000313" key="4">
    <source>
        <dbReference type="EMBL" id="MET6990852.1"/>
    </source>
</evidence>
<evidence type="ECO:0000259" key="3">
    <source>
        <dbReference type="Pfam" id="PF20434"/>
    </source>
</evidence>
<dbReference type="SUPFAM" id="SSF53474">
    <property type="entry name" value="alpha/beta-Hydrolases"/>
    <property type="match status" value="1"/>
</dbReference>
<organism evidence="4 5">
    <name type="scientific">Sediminicola arcticus</name>
    <dbReference type="NCBI Taxonomy" id="1574308"/>
    <lineage>
        <taxon>Bacteria</taxon>
        <taxon>Pseudomonadati</taxon>
        <taxon>Bacteroidota</taxon>
        <taxon>Flavobacteriia</taxon>
        <taxon>Flavobacteriales</taxon>
        <taxon>Flavobacteriaceae</taxon>
        <taxon>Sediminicola</taxon>
    </lineage>
</organism>
<dbReference type="Proteomes" id="UP001549799">
    <property type="component" value="Unassembled WGS sequence"/>
</dbReference>
<feature type="domain" description="BD-FAE-like" evidence="3">
    <location>
        <begin position="48"/>
        <end position="161"/>
    </location>
</feature>
<evidence type="ECO:0000256" key="1">
    <source>
        <dbReference type="ARBA" id="ARBA00022801"/>
    </source>
</evidence>
<protein>
    <submittedName>
        <fullName evidence="4">Carboxylesterase family protein</fullName>
    </submittedName>
</protein>
<keyword evidence="5" id="KW-1185">Reference proteome</keyword>
<comment type="caution">
    <text evidence="4">The sequence shown here is derived from an EMBL/GenBank/DDBJ whole genome shotgun (WGS) entry which is preliminary data.</text>
</comment>
<accession>A0ABV2SUK7</accession>
<dbReference type="PANTHER" id="PTHR48081">
    <property type="entry name" value="AB HYDROLASE SUPERFAMILY PROTEIN C4A8.06C"/>
    <property type="match status" value="1"/>
</dbReference>
<evidence type="ECO:0000256" key="2">
    <source>
        <dbReference type="SAM" id="SignalP"/>
    </source>
</evidence>